<comment type="caution">
    <text evidence="2">The sequence shown here is derived from an EMBL/GenBank/DDBJ whole genome shotgun (WGS) entry which is preliminary data.</text>
</comment>
<dbReference type="EMBL" id="JAVCQK010000004">
    <property type="protein sequence ID" value="MFH7515767.1"/>
    <property type="molecule type" value="Genomic_DNA"/>
</dbReference>
<dbReference type="PATRIC" id="fig|129140.3.peg.699"/>
<feature type="transmembrane region" description="Helical" evidence="1">
    <location>
        <begin position="135"/>
        <end position="156"/>
    </location>
</feature>
<name>A0A0Q0CVY9_9PSED</name>
<evidence type="ECO:0000313" key="4">
    <source>
        <dbReference type="Proteomes" id="UP000050474"/>
    </source>
</evidence>
<keyword evidence="1" id="KW-1133">Transmembrane helix</keyword>
<reference evidence="2 4" key="1">
    <citation type="submission" date="2015-09" db="EMBL/GenBank/DDBJ databases">
        <title>Genome announcement of multiple Pseudomonas syringae strains.</title>
        <authorList>
            <person name="Thakur S."/>
            <person name="Wang P.W."/>
            <person name="Gong Y."/>
            <person name="Weir B.S."/>
            <person name="Guttman D.S."/>
        </authorList>
    </citation>
    <scope>NUCLEOTIDE SEQUENCE [LARGE SCALE GENOMIC DNA]</scope>
    <source>
        <strain evidence="2 4">ICMP4091</strain>
    </source>
</reference>
<sequence>MTENLNISAIGLIRRMVKDITSRPIAVGTVLTGLGSILTFCVLFTYLHAIGYPVLLGAALGTTTALIPWIVIATLTLALYFAGLMATSAFYASALAFFNRTPGIQPYMATMLVLPALAGITTMVTSIILGQHRSAFFALSTSGITVTATLLAMLLIHRFKAAIDGCARQEGDSAPATKATWVAKFVGLAGAIWGSAISAMFPMFLLINSYMWPTDRFGLYRFAGICIITAVLGLLPAAAFYIWKDEQTMRTRHTIGGIVLAISGALFFAPATIPMVVDSAASVIGIKDLQVASYMVKDTTYAVEDFDSQWGKPQALRGFPVVEAFALFRLGDLLLLCPQSLSGTKLVEWPSLSKACLVLDAKLIKRMPMKVDQD</sequence>
<reference evidence="3 5" key="2">
    <citation type="submission" date="2023-08" db="EMBL/GenBank/DDBJ databases">
        <title>Genomic and mutational analysis of Pseudomonas syringae pv. tagetis EB037 pathogenicity on sunflower.</title>
        <authorList>
            <person name="Maul J.E."/>
        </authorList>
    </citation>
    <scope>NUCLEOTIDE SEQUENCE [LARGE SCALE GENOMIC DNA]</scope>
    <source>
        <strain evidence="3 5">EB037_T1</strain>
    </source>
</reference>
<dbReference type="EMBL" id="LJRM01000029">
    <property type="protein sequence ID" value="KPY89198.1"/>
    <property type="molecule type" value="Genomic_DNA"/>
</dbReference>
<feature type="transmembrane region" description="Helical" evidence="1">
    <location>
        <begin position="110"/>
        <end position="129"/>
    </location>
</feature>
<evidence type="ECO:0000313" key="3">
    <source>
        <dbReference type="EMBL" id="MFH7515767.1"/>
    </source>
</evidence>
<evidence type="ECO:0000256" key="1">
    <source>
        <dbReference type="SAM" id="Phobius"/>
    </source>
</evidence>
<keyword evidence="1" id="KW-0472">Membrane</keyword>
<evidence type="ECO:0000313" key="2">
    <source>
        <dbReference type="EMBL" id="KPY89198.1"/>
    </source>
</evidence>
<keyword evidence="5" id="KW-1185">Reference proteome</keyword>
<feature type="transmembrane region" description="Helical" evidence="1">
    <location>
        <begin position="25"/>
        <end position="47"/>
    </location>
</feature>
<feature type="transmembrane region" description="Helical" evidence="1">
    <location>
        <begin position="219"/>
        <end position="243"/>
    </location>
</feature>
<evidence type="ECO:0000313" key="5">
    <source>
        <dbReference type="Proteomes" id="UP001610657"/>
    </source>
</evidence>
<dbReference type="GeneID" id="96219156"/>
<dbReference type="Proteomes" id="UP001610657">
    <property type="component" value="Unassembled WGS sequence"/>
</dbReference>
<dbReference type="AlphaFoldDB" id="A0A0Q0CVY9"/>
<feature type="transmembrane region" description="Helical" evidence="1">
    <location>
        <begin position="185"/>
        <end position="207"/>
    </location>
</feature>
<protein>
    <submittedName>
        <fullName evidence="2">Uncharacterized protein</fullName>
    </submittedName>
</protein>
<feature type="transmembrane region" description="Helical" evidence="1">
    <location>
        <begin position="255"/>
        <end position="277"/>
    </location>
</feature>
<gene>
    <name evidence="2" type="ORF">ALO44_00531</name>
    <name evidence="3" type="ORF">RA271_11305</name>
</gene>
<dbReference type="Proteomes" id="UP000050474">
    <property type="component" value="Unassembled WGS sequence"/>
</dbReference>
<proteinExistence type="predicted"/>
<dbReference type="RefSeq" id="WP_055005079.1">
    <property type="nucleotide sequence ID" value="NZ_CP092923.1"/>
</dbReference>
<feature type="transmembrane region" description="Helical" evidence="1">
    <location>
        <begin position="54"/>
        <end position="72"/>
    </location>
</feature>
<keyword evidence="1" id="KW-0812">Transmembrane</keyword>
<organism evidence="2 4">
    <name type="scientific">Pseudomonas syringae pv. tagetis</name>
    <dbReference type="NCBI Taxonomy" id="129140"/>
    <lineage>
        <taxon>Bacteria</taxon>
        <taxon>Pseudomonadati</taxon>
        <taxon>Pseudomonadota</taxon>
        <taxon>Gammaproteobacteria</taxon>
        <taxon>Pseudomonadales</taxon>
        <taxon>Pseudomonadaceae</taxon>
        <taxon>Pseudomonas</taxon>
    </lineage>
</organism>
<accession>A0A0Q0CVY9</accession>
<feature type="transmembrane region" description="Helical" evidence="1">
    <location>
        <begin position="78"/>
        <end position="98"/>
    </location>
</feature>